<keyword evidence="3" id="KW-1003">Cell membrane</keyword>
<evidence type="ECO:0000259" key="11">
    <source>
        <dbReference type="PROSITE" id="PS50893"/>
    </source>
</evidence>
<feature type="transmembrane region" description="Helical" evidence="10">
    <location>
        <begin position="253"/>
        <end position="274"/>
    </location>
</feature>
<dbReference type="Proteomes" id="UP000176288">
    <property type="component" value="Chromosome"/>
</dbReference>
<dbReference type="CDD" id="cd07346">
    <property type="entry name" value="ABC_6TM_exporters"/>
    <property type="match status" value="1"/>
</dbReference>
<feature type="domain" description="ABC transporter" evidence="11">
    <location>
        <begin position="340"/>
        <end position="573"/>
    </location>
</feature>
<dbReference type="Gene3D" id="3.40.50.300">
    <property type="entry name" value="P-loop containing nucleotide triphosphate hydrolases"/>
    <property type="match status" value="1"/>
</dbReference>
<dbReference type="GO" id="GO:0005886">
    <property type="term" value="C:plasma membrane"/>
    <property type="evidence" value="ECO:0007669"/>
    <property type="project" value="UniProtKB-SubCell"/>
</dbReference>
<dbReference type="Pfam" id="PF00005">
    <property type="entry name" value="ABC_tran"/>
    <property type="match status" value="1"/>
</dbReference>
<gene>
    <name evidence="13" type="ORF">BK816_00245</name>
</gene>
<dbReference type="FunFam" id="3.40.50.300:FF:001001">
    <property type="entry name" value="Multidrug ABC transporter ATP-binding protein"/>
    <property type="match status" value="1"/>
</dbReference>
<sequence>MKLPVADGPEIRHQLKIIAKDNRQLLWAAMAGQVVATIAATVLPLLTGKTLDAISAGASRRWITWAIVGMFALLLVRVAFTYFSEWCAGIMGERVFQHLRDKMIYEVTHLPLSVVETAGTGDLVGRVTNDVRRVQSFITGGAITLLQIFLTLIITYTTAMVTSPRIGWVLILSAFPVYYLLKWFLSRANHIYQANGNWENTEPTGQVTENAEQAETLTALNLQNLRQQEFANAATTVWSGVNGAQLTRSVTMAALNVLVLSPLFFLLLMAIWGVPKGTITIGEVTTIAMYVLQVRAPMTSAIYWTNNAQIAWSAFSRIFGVGLLPPDRTPTDEQPANRQLQIENVSFEYQPGRPVLRDVSLDLVPGERLAIVGTSGAGKSTLARLIAGIDGPTSGAIKVGGVEMLDMNEQTLHSQVALITQEHHIFTGTLADNLWLARPDATEDELWDALKTVEANWVQDLPQGLHTEVGASKESLGPSQAQQIALARLILLDPHTVILDEATSMMDPSSAHQLERTLNKALAGRTVIMIAHRLFTAQDADRVAVMHQGQIAEIGTHEELIAAGRYYAKLWNAWQSQ</sequence>
<evidence type="ECO:0000259" key="12">
    <source>
        <dbReference type="PROSITE" id="PS50929"/>
    </source>
</evidence>
<evidence type="ECO:0000256" key="10">
    <source>
        <dbReference type="SAM" id="Phobius"/>
    </source>
</evidence>
<dbReference type="AlphaFoldDB" id="A0A1D9MHY3"/>
<dbReference type="RefSeq" id="WP_071163378.1">
    <property type="nucleotide sequence ID" value="NZ_CP017812.1"/>
</dbReference>
<feature type="transmembrane region" description="Helical" evidence="10">
    <location>
        <begin position="62"/>
        <end position="84"/>
    </location>
</feature>
<dbReference type="InterPro" id="IPR036640">
    <property type="entry name" value="ABC1_TM_sf"/>
</dbReference>
<dbReference type="GO" id="GO:0016887">
    <property type="term" value="F:ATP hydrolysis activity"/>
    <property type="evidence" value="ECO:0007669"/>
    <property type="project" value="InterPro"/>
</dbReference>
<keyword evidence="7" id="KW-0067">ATP-binding</keyword>
<dbReference type="InterPro" id="IPR003439">
    <property type="entry name" value="ABC_transporter-like_ATP-bd"/>
</dbReference>
<dbReference type="EMBL" id="CP017812">
    <property type="protein sequence ID" value="AOZ71912.1"/>
    <property type="molecule type" value="Genomic_DNA"/>
</dbReference>
<evidence type="ECO:0008006" key="15">
    <source>
        <dbReference type="Google" id="ProtNLM"/>
    </source>
</evidence>
<evidence type="ECO:0000313" key="14">
    <source>
        <dbReference type="Proteomes" id="UP000176288"/>
    </source>
</evidence>
<dbReference type="SMART" id="SM00382">
    <property type="entry name" value="AAA"/>
    <property type="match status" value="1"/>
</dbReference>
<evidence type="ECO:0000256" key="4">
    <source>
        <dbReference type="ARBA" id="ARBA00022519"/>
    </source>
</evidence>
<dbReference type="SUPFAM" id="SSF52540">
    <property type="entry name" value="P-loop containing nucleoside triphosphate hydrolases"/>
    <property type="match status" value="1"/>
</dbReference>
<dbReference type="Gene3D" id="1.20.1560.10">
    <property type="entry name" value="ABC transporter type 1, transmembrane domain"/>
    <property type="match status" value="1"/>
</dbReference>
<feature type="transmembrane region" description="Helical" evidence="10">
    <location>
        <begin position="136"/>
        <end position="159"/>
    </location>
</feature>
<comment type="subcellular location">
    <subcellularLocation>
        <location evidence="1">Cell membrane</location>
        <topology evidence="1">Multi-pass membrane protein</topology>
    </subcellularLocation>
</comment>
<proteinExistence type="predicted"/>
<dbReference type="PROSITE" id="PS50893">
    <property type="entry name" value="ABC_TRANSPORTER_2"/>
    <property type="match status" value="1"/>
</dbReference>
<keyword evidence="6" id="KW-0547">Nucleotide-binding</keyword>
<protein>
    <recommendedName>
        <fullName evidence="15">Multidrug ABC transporter ATP-binding protein</fullName>
    </recommendedName>
</protein>
<name>A0A1D9MHY3_9ACTO</name>
<evidence type="ECO:0000256" key="6">
    <source>
        <dbReference type="ARBA" id="ARBA00022741"/>
    </source>
</evidence>
<evidence type="ECO:0000256" key="1">
    <source>
        <dbReference type="ARBA" id="ARBA00004651"/>
    </source>
</evidence>
<accession>A0A1D9MHY3</accession>
<dbReference type="InterPro" id="IPR027417">
    <property type="entry name" value="P-loop_NTPase"/>
</dbReference>
<evidence type="ECO:0000256" key="2">
    <source>
        <dbReference type="ARBA" id="ARBA00022448"/>
    </source>
</evidence>
<evidence type="ECO:0000256" key="7">
    <source>
        <dbReference type="ARBA" id="ARBA00022840"/>
    </source>
</evidence>
<dbReference type="GO" id="GO:0015421">
    <property type="term" value="F:ABC-type oligopeptide transporter activity"/>
    <property type="evidence" value="ECO:0007669"/>
    <property type="project" value="TreeGrafter"/>
</dbReference>
<dbReference type="OrthoDB" id="9806127at2"/>
<evidence type="ECO:0000256" key="9">
    <source>
        <dbReference type="ARBA" id="ARBA00023136"/>
    </source>
</evidence>
<dbReference type="KEGG" id="avu:BK816_00245"/>
<evidence type="ECO:0000256" key="8">
    <source>
        <dbReference type="ARBA" id="ARBA00022989"/>
    </source>
</evidence>
<dbReference type="PANTHER" id="PTHR43394:SF1">
    <property type="entry name" value="ATP-BINDING CASSETTE SUB-FAMILY B MEMBER 10, MITOCHONDRIAL"/>
    <property type="match status" value="1"/>
</dbReference>
<dbReference type="InterPro" id="IPR039421">
    <property type="entry name" value="Type_1_exporter"/>
</dbReference>
<keyword evidence="14" id="KW-1185">Reference proteome</keyword>
<feature type="transmembrane region" description="Helical" evidence="10">
    <location>
        <begin position="25"/>
        <end position="47"/>
    </location>
</feature>
<keyword evidence="4" id="KW-0997">Cell inner membrane</keyword>
<feature type="transmembrane region" description="Helical" evidence="10">
    <location>
        <begin position="165"/>
        <end position="185"/>
    </location>
</feature>
<dbReference type="GO" id="GO:0005524">
    <property type="term" value="F:ATP binding"/>
    <property type="evidence" value="ECO:0007669"/>
    <property type="project" value="UniProtKB-KW"/>
</dbReference>
<dbReference type="STRING" id="1912795.BK816_00245"/>
<evidence type="ECO:0000256" key="5">
    <source>
        <dbReference type="ARBA" id="ARBA00022692"/>
    </source>
</evidence>
<keyword evidence="8 10" id="KW-1133">Transmembrane helix</keyword>
<keyword evidence="2" id="KW-0813">Transport</keyword>
<keyword evidence="5 10" id="KW-0812">Transmembrane</keyword>
<dbReference type="Pfam" id="PF00664">
    <property type="entry name" value="ABC_membrane"/>
    <property type="match status" value="1"/>
</dbReference>
<dbReference type="PROSITE" id="PS50929">
    <property type="entry name" value="ABC_TM1F"/>
    <property type="match status" value="1"/>
</dbReference>
<dbReference type="PANTHER" id="PTHR43394">
    <property type="entry name" value="ATP-DEPENDENT PERMEASE MDL1, MITOCHONDRIAL"/>
    <property type="match status" value="1"/>
</dbReference>
<organism evidence="13 14">
    <name type="scientific">Boudabousia tangfeifanii</name>
    <dbReference type="NCBI Taxonomy" id="1912795"/>
    <lineage>
        <taxon>Bacteria</taxon>
        <taxon>Bacillati</taxon>
        <taxon>Actinomycetota</taxon>
        <taxon>Actinomycetes</taxon>
        <taxon>Actinomycetales</taxon>
        <taxon>Actinomycetaceae</taxon>
        <taxon>Boudabousia</taxon>
    </lineage>
</organism>
<dbReference type="InterPro" id="IPR003593">
    <property type="entry name" value="AAA+_ATPase"/>
</dbReference>
<reference evidence="13 14" key="1">
    <citation type="submission" date="2016-10" db="EMBL/GenBank/DDBJ databases">
        <title>Actinomyces aegypiusis sp. nov., isolated from the Aegypius monachus in Qinghai Tibet Plateau China.</title>
        <authorList>
            <person name="Wang Y."/>
        </authorList>
    </citation>
    <scope>NUCLEOTIDE SEQUENCE [LARGE SCALE GENOMIC DNA]</scope>
    <source>
        <strain evidence="13 14">VUL4_3</strain>
    </source>
</reference>
<dbReference type="InterPro" id="IPR011527">
    <property type="entry name" value="ABC1_TM_dom"/>
</dbReference>
<feature type="domain" description="ABC transmembrane type-1" evidence="12">
    <location>
        <begin position="27"/>
        <end position="309"/>
    </location>
</feature>
<evidence type="ECO:0000256" key="3">
    <source>
        <dbReference type="ARBA" id="ARBA00022475"/>
    </source>
</evidence>
<keyword evidence="9 10" id="KW-0472">Membrane</keyword>
<dbReference type="SUPFAM" id="SSF90123">
    <property type="entry name" value="ABC transporter transmembrane region"/>
    <property type="match status" value="1"/>
</dbReference>
<evidence type="ECO:0000313" key="13">
    <source>
        <dbReference type="EMBL" id="AOZ71912.1"/>
    </source>
</evidence>